<sequence length="941" mass="106303">MHLRAETILIIVFIMSFSSAWLALSSCNSELVVEEFEEAFHSLKWPVERKPGVVALCGYASKPKYLKALLGRSIHRTGHGQVRLLQDNKPRTRLVVDFELFKEFSTRRQTRLQAKSRRLHPSLQRTSRQHVAAALLSHVINPFADVTCYLAADLGGLPGIALLLADHVRAIDGQHYSHVTPSHIVVVLESHYADELPCRREKDNANLRRQLIDILRAGDHRNQNNCSRLMDNLSIFYVPARALTVPKALCDHIIEQQDRIHHLRDEQGFKFQHNHLACLLKESLESFCYCKPFCLLRAAYPARDSLEEKQRRLRSSMPELLRLIELQRADPGPHVLSLYGDERIGTISLVIAASIILISCPPGAHLFQLAWLYEQLFQCSVREGLSDGGWHPTLEVDLQTTVKHHLEHWFQKMRSKRTINGGGIKGIVPLTYLAELEKQLARYKSSLRDHFDLVCGTSAGGLIALGIFVMDWDVSHCIKMFKNLAREMFTKRVFGYSPLATVIASAIRLILAIRRDHMYDPQPIEQAFRGDKNDDIQLNLLSTGTRVAVATTIAAEKPHPYLFTNYTVPQENVNDWDRKCGNVGSENSADGAVEANYGRLAPHNSRGNLTIAQAARATAAAPWLFPPVRVAGAGLFQDGGLHFNNPAQLADWETQALWPEHKARDFELSLGTGFSQGILRSQPKFLRRLLDSMLHNMDGQKIHKEYIRNRSIRDKERTERFNFDYGFPEPALDDCTRMEWLESETYRHIDLTDSIARARDAAISSLFYFELDRLPEFCPGSNSKSFWQCSGYIACRNQPCQEGYEALVKDLERSFFLITEFCSSEHNDEGPSAAPLGQPEHCLTNASTVGIYRKPLTFSVRSLDNKVAITLNGITSQPKSISGFPTSVNQLSKRQQLQAPFGRPDHSIGKPLPARPAIGRKRKMSSAERESLQPAKLARFL</sequence>
<dbReference type="GO" id="GO:0047499">
    <property type="term" value="F:calcium-independent phospholipase A2 activity"/>
    <property type="evidence" value="ECO:0007669"/>
    <property type="project" value="TreeGrafter"/>
</dbReference>
<evidence type="ECO:0000256" key="4">
    <source>
        <dbReference type="PROSITE-ProRule" id="PRU01161"/>
    </source>
</evidence>
<dbReference type="Proteomes" id="UP000237631">
    <property type="component" value="Unassembled WGS sequence"/>
</dbReference>
<dbReference type="EMBL" id="PNEN01001717">
    <property type="protein sequence ID" value="PPJ52146.1"/>
    <property type="molecule type" value="Genomic_DNA"/>
</dbReference>
<dbReference type="PROSITE" id="PS51257">
    <property type="entry name" value="PROKAR_LIPOPROTEIN"/>
    <property type="match status" value="1"/>
</dbReference>
<organism evidence="8 9">
    <name type="scientific">Cercospora berteroae</name>
    <dbReference type="NCBI Taxonomy" id="357750"/>
    <lineage>
        <taxon>Eukaryota</taxon>
        <taxon>Fungi</taxon>
        <taxon>Dikarya</taxon>
        <taxon>Ascomycota</taxon>
        <taxon>Pezizomycotina</taxon>
        <taxon>Dothideomycetes</taxon>
        <taxon>Dothideomycetidae</taxon>
        <taxon>Mycosphaerellales</taxon>
        <taxon>Mycosphaerellaceae</taxon>
        <taxon>Cercospora</taxon>
    </lineage>
</organism>
<dbReference type="OrthoDB" id="194358at2759"/>
<evidence type="ECO:0000256" key="2">
    <source>
        <dbReference type="ARBA" id="ARBA00022963"/>
    </source>
</evidence>
<dbReference type="GO" id="GO:0019369">
    <property type="term" value="P:arachidonate metabolic process"/>
    <property type="evidence" value="ECO:0007669"/>
    <property type="project" value="TreeGrafter"/>
</dbReference>
<feature type="domain" description="PNPLA" evidence="7">
    <location>
        <begin position="417"/>
        <end position="651"/>
    </location>
</feature>
<keyword evidence="6" id="KW-0812">Transmembrane</keyword>
<comment type="caution">
    <text evidence="8">The sequence shown here is derived from an EMBL/GenBank/DDBJ whole genome shotgun (WGS) entry which is preliminary data.</text>
</comment>
<keyword evidence="2 4" id="KW-0442">Lipid degradation</keyword>
<dbReference type="STRING" id="357750.A0A2S6BXF0"/>
<dbReference type="PROSITE" id="PS51635">
    <property type="entry name" value="PNPLA"/>
    <property type="match status" value="1"/>
</dbReference>
<keyword evidence="9" id="KW-1185">Reference proteome</keyword>
<feature type="active site" description="Nucleophile" evidence="4">
    <location>
        <position position="458"/>
    </location>
</feature>
<dbReference type="AlphaFoldDB" id="A0A2S6BXF0"/>
<evidence type="ECO:0000259" key="7">
    <source>
        <dbReference type="PROSITE" id="PS51635"/>
    </source>
</evidence>
<feature type="short sequence motif" description="GXGXXG" evidence="4">
    <location>
        <begin position="421"/>
        <end position="426"/>
    </location>
</feature>
<dbReference type="Gene3D" id="3.40.1090.10">
    <property type="entry name" value="Cytosolic phospholipase A2 catalytic domain"/>
    <property type="match status" value="1"/>
</dbReference>
<dbReference type="SUPFAM" id="SSF52151">
    <property type="entry name" value="FabD/lysophospholipase-like"/>
    <property type="match status" value="1"/>
</dbReference>
<evidence type="ECO:0000313" key="9">
    <source>
        <dbReference type="Proteomes" id="UP000237631"/>
    </source>
</evidence>
<reference evidence="9" key="1">
    <citation type="journal article" date="2017" name="bioRxiv">
        <title>Conservation of a gene cluster reveals novel cercosporin biosynthetic mechanisms and extends production to the genus Colletotrichum.</title>
        <authorList>
            <person name="de Jonge R."/>
            <person name="Ebert M.K."/>
            <person name="Huitt-Roehl C.R."/>
            <person name="Pal P."/>
            <person name="Suttle J.C."/>
            <person name="Spanner R.E."/>
            <person name="Neubauer J.D."/>
            <person name="Jurick W.M.II."/>
            <person name="Stott K.A."/>
            <person name="Secor G.A."/>
            <person name="Thomma B.P.H.J."/>
            <person name="Van de Peer Y."/>
            <person name="Townsend C.A."/>
            <person name="Bolton M.D."/>
        </authorList>
    </citation>
    <scope>NUCLEOTIDE SEQUENCE [LARGE SCALE GENOMIC DNA]</scope>
    <source>
        <strain evidence="9">CBS538.71</strain>
    </source>
</reference>
<dbReference type="CDD" id="cd07199">
    <property type="entry name" value="Pat17_PNPLA8_PNPLA9_like"/>
    <property type="match status" value="1"/>
</dbReference>
<dbReference type="PANTHER" id="PTHR24185:SF1">
    <property type="entry name" value="CALCIUM-INDEPENDENT PHOSPHOLIPASE A2-GAMMA"/>
    <property type="match status" value="1"/>
</dbReference>
<evidence type="ECO:0000256" key="3">
    <source>
        <dbReference type="ARBA" id="ARBA00023098"/>
    </source>
</evidence>
<evidence type="ECO:0000256" key="1">
    <source>
        <dbReference type="ARBA" id="ARBA00022801"/>
    </source>
</evidence>
<keyword evidence="3 4" id="KW-0443">Lipid metabolism</keyword>
<accession>A0A2S6BXF0</accession>
<dbReference type="InterPro" id="IPR016035">
    <property type="entry name" value="Acyl_Trfase/lysoPLipase"/>
</dbReference>
<dbReference type="GO" id="GO:0016020">
    <property type="term" value="C:membrane"/>
    <property type="evidence" value="ECO:0007669"/>
    <property type="project" value="TreeGrafter"/>
</dbReference>
<dbReference type="Pfam" id="PF01734">
    <property type="entry name" value="Patatin"/>
    <property type="match status" value="1"/>
</dbReference>
<dbReference type="PANTHER" id="PTHR24185">
    <property type="entry name" value="CALCIUM-INDEPENDENT PHOSPHOLIPASE A2-GAMMA"/>
    <property type="match status" value="1"/>
</dbReference>
<name>A0A2S6BXF0_9PEZI</name>
<feature type="short sequence motif" description="DGA/G" evidence="4">
    <location>
        <begin position="638"/>
        <end position="640"/>
    </location>
</feature>
<keyword evidence="6" id="KW-0472">Membrane</keyword>
<protein>
    <recommendedName>
        <fullName evidence="7">PNPLA domain-containing protein</fullName>
    </recommendedName>
</protein>
<dbReference type="GO" id="GO:0016042">
    <property type="term" value="P:lipid catabolic process"/>
    <property type="evidence" value="ECO:0007669"/>
    <property type="project" value="UniProtKB-UniRule"/>
</dbReference>
<evidence type="ECO:0000256" key="5">
    <source>
        <dbReference type="SAM" id="MobiDB-lite"/>
    </source>
</evidence>
<feature type="active site" description="Proton acceptor" evidence="4">
    <location>
        <position position="638"/>
    </location>
</feature>
<feature type="region of interest" description="Disordered" evidence="5">
    <location>
        <begin position="899"/>
        <end position="941"/>
    </location>
</feature>
<proteinExistence type="predicted"/>
<keyword evidence="6" id="KW-1133">Transmembrane helix</keyword>
<feature type="transmembrane region" description="Helical" evidence="6">
    <location>
        <begin position="493"/>
        <end position="513"/>
    </location>
</feature>
<feature type="transmembrane region" description="Helical" evidence="6">
    <location>
        <begin position="7"/>
        <end position="24"/>
    </location>
</feature>
<dbReference type="GO" id="GO:0046486">
    <property type="term" value="P:glycerolipid metabolic process"/>
    <property type="evidence" value="ECO:0007669"/>
    <property type="project" value="UniProtKB-ARBA"/>
</dbReference>
<keyword evidence="1 4" id="KW-0378">Hydrolase</keyword>
<dbReference type="InterPro" id="IPR002641">
    <property type="entry name" value="PNPLA_dom"/>
</dbReference>
<feature type="transmembrane region" description="Helical" evidence="6">
    <location>
        <begin position="451"/>
        <end position="472"/>
    </location>
</feature>
<feature type="short sequence motif" description="GXSXG" evidence="4">
    <location>
        <begin position="456"/>
        <end position="460"/>
    </location>
</feature>
<gene>
    <name evidence="8" type="ORF">CBER1_10984</name>
</gene>
<evidence type="ECO:0000313" key="8">
    <source>
        <dbReference type="EMBL" id="PPJ52146.1"/>
    </source>
</evidence>
<evidence type="ECO:0000256" key="6">
    <source>
        <dbReference type="SAM" id="Phobius"/>
    </source>
</evidence>